<dbReference type="PANTHER" id="PTHR43781">
    <property type="entry name" value="SACCHAROPINE DEHYDROGENASE"/>
    <property type="match status" value="1"/>
</dbReference>
<dbReference type="AlphaFoldDB" id="A0A428MQ71"/>
<sequence length="347" mass="37172">MVTQTDKPGHGRTIAVFGASGHTGRFMVAQLLRRGFAPLAIGRDIAKMTESGFQDSNVPIRSASIDDPSSLDCSLAGAAAVINCAGPFLDTAGAVAAAALRARIHYLDVTAEQPSAQAIFDRFGDAATDTGIVFIPAMGFYGGFADLLATAAMGNWDSADEIRLGIALDSWRPTQGTRITGQRNTARRLVIEDGKLVPLEQPAPQTSWDFPEPFGRQDVSEVPFSEVPVIARHLRVARLRSYLNNTPLCDLRDSTTPPPIAADEKGRSAQTFLVDVVVRNGSKISRAIARGRDIYAFTAPLVVEAVERILDGRARGSGALAPGVAFDSTDFLRALTPEYLTFELRAD</sequence>
<keyword evidence="3" id="KW-1185">Reference proteome</keyword>
<evidence type="ECO:0000313" key="3">
    <source>
        <dbReference type="Proteomes" id="UP000269669"/>
    </source>
</evidence>
<dbReference type="InterPro" id="IPR036291">
    <property type="entry name" value="NAD(P)-bd_dom_sf"/>
</dbReference>
<dbReference type="OrthoDB" id="4420885at2"/>
<dbReference type="EMBL" id="RSDW01000001">
    <property type="protein sequence ID" value="RSL19052.1"/>
    <property type="molecule type" value="Genomic_DNA"/>
</dbReference>
<gene>
    <name evidence="2" type="ORF">EDE15_4668</name>
</gene>
<protein>
    <submittedName>
        <fullName evidence="2">Short subunit dehydrogenase-like uncharacterized protein</fullName>
    </submittedName>
</protein>
<name>A0A428MQ71_9BACT</name>
<dbReference type="RefSeq" id="WP_125487322.1">
    <property type="nucleotide sequence ID" value="NZ_RSDW01000001.1"/>
</dbReference>
<feature type="domain" description="Saccharopine dehydrogenase NADP binding" evidence="1">
    <location>
        <begin position="14"/>
        <end position="111"/>
    </location>
</feature>
<evidence type="ECO:0000313" key="2">
    <source>
        <dbReference type="EMBL" id="RSL19052.1"/>
    </source>
</evidence>
<dbReference type="InterPro" id="IPR005097">
    <property type="entry name" value="Sacchrp_dh_NADP-bd"/>
</dbReference>
<dbReference type="Proteomes" id="UP000269669">
    <property type="component" value="Unassembled WGS sequence"/>
</dbReference>
<organism evidence="2 3">
    <name type="scientific">Edaphobacter aggregans</name>
    <dbReference type="NCBI Taxonomy" id="570835"/>
    <lineage>
        <taxon>Bacteria</taxon>
        <taxon>Pseudomonadati</taxon>
        <taxon>Acidobacteriota</taxon>
        <taxon>Terriglobia</taxon>
        <taxon>Terriglobales</taxon>
        <taxon>Acidobacteriaceae</taxon>
        <taxon>Edaphobacter</taxon>
    </lineage>
</organism>
<dbReference type="Gene3D" id="3.40.50.720">
    <property type="entry name" value="NAD(P)-binding Rossmann-like Domain"/>
    <property type="match status" value="1"/>
</dbReference>
<dbReference type="Pfam" id="PF03435">
    <property type="entry name" value="Sacchrp_dh_NADP"/>
    <property type="match status" value="1"/>
</dbReference>
<proteinExistence type="predicted"/>
<dbReference type="SUPFAM" id="SSF51735">
    <property type="entry name" value="NAD(P)-binding Rossmann-fold domains"/>
    <property type="match status" value="1"/>
</dbReference>
<reference evidence="2 3" key="1">
    <citation type="submission" date="2018-12" db="EMBL/GenBank/DDBJ databases">
        <title>Sequencing of bacterial isolates from soil warming experiment in Harvard Forest, Massachusetts, USA.</title>
        <authorList>
            <person name="Deangelis K."/>
        </authorList>
    </citation>
    <scope>NUCLEOTIDE SEQUENCE [LARGE SCALE GENOMIC DNA]</scope>
    <source>
        <strain evidence="2 3">EB153</strain>
    </source>
</reference>
<comment type="caution">
    <text evidence="2">The sequence shown here is derived from an EMBL/GenBank/DDBJ whole genome shotgun (WGS) entry which is preliminary data.</text>
</comment>
<dbReference type="PANTHER" id="PTHR43781:SF1">
    <property type="entry name" value="SACCHAROPINE DEHYDROGENASE"/>
    <property type="match status" value="1"/>
</dbReference>
<evidence type="ECO:0000259" key="1">
    <source>
        <dbReference type="Pfam" id="PF03435"/>
    </source>
</evidence>
<accession>A0A428MQ71</accession>